<keyword evidence="3" id="KW-1185">Reference proteome</keyword>
<name>A0ABX2K051_9MYCO</name>
<organism evidence="2 3">
    <name type="scientific">Mycolicibacterium sphagni</name>
    <dbReference type="NCBI Taxonomy" id="1786"/>
    <lineage>
        <taxon>Bacteria</taxon>
        <taxon>Bacillati</taxon>
        <taxon>Actinomycetota</taxon>
        <taxon>Actinomycetes</taxon>
        <taxon>Mycobacteriales</taxon>
        <taxon>Mycobacteriaceae</taxon>
        <taxon>Mycolicibacterium</taxon>
    </lineage>
</organism>
<accession>A0ABX2K051</accession>
<feature type="compositionally biased region" description="Basic and acidic residues" evidence="1">
    <location>
        <begin position="366"/>
        <end position="387"/>
    </location>
</feature>
<feature type="compositionally biased region" description="Basic and acidic residues" evidence="1">
    <location>
        <begin position="341"/>
        <end position="355"/>
    </location>
</feature>
<feature type="region of interest" description="Disordered" evidence="1">
    <location>
        <begin position="341"/>
        <end position="430"/>
    </location>
</feature>
<dbReference type="EMBL" id="VBSB01000016">
    <property type="protein sequence ID" value="NTY62517.1"/>
    <property type="molecule type" value="Genomic_DNA"/>
</dbReference>
<sequence>MATAAEVVSAIDHILRYKPDWRGTLNDADFAVLNDIYQRAKNHPEDWLINRDLPITLDDKYLGALRLDNPTLFNGGKLFDPPGPPPATVPASVDTPGSGKPGQTPDPADNGFAGRAAEASRRVDDALAKNKTALAEADDELIDAVLGAKTGSDQGKAQLQALQSALVDQIHKLGPTLDTPAGQQQLNDFLQSRTQEILGVVKSSGIDAESKAEVLDALAQRYDAVKDSAGKGTGSTDPAAGSSGSGQTGSGAGDSAGGPSTGQGTTAGDPLGSDPLLNGLASDPLMGGLAGLAGPAMGALSGLPGAMGSMMPAMGGFGGGGGLGDLGGAIGGAIKDATARRADDHTGALQDKDDPLAAGKGVADPGKTDKADAKAEHTTDDTKKDDAATEPAAAKPADGAHPQPVAAEGGQVPAAQPGPDVSVKLPDGSTVTADSPQLAHAGRLVLGGANLDDAAGQAQVTVLPPGAPVNDPVSPSQLRLMDYAQFTDHRVVALGNGKVWLNGQVTPVEQMPTGPNFLGWARPQVQTAPTATAPTVLAGAN</sequence>
<evidence type="ECO:0000313" key="3">
    <source>
        <dbReference type="Proteomes" id="UP000708347"/>
    </source>
</evidence>
<feature type="compositionally biased region" description="Gly residues" evidence="1">
    <location>
        <begin position="243"/>
        <end position="261"/>
    </location>
</feature>
<comment type="caution">
    <text evidence="2">The sequence shown here is derived from an EMBL/GenBank/DDBJ whole genome shotgun (WGS) entry which is preliminary data.</text>
</comment>
<dbReference type="RefSeq" id="WP_174400235.1">
    <property type="nucleotide sequence ID" value="NZ_VBSB01000016.1"/>
</dbReference>
<feature type="region of interest" description="Disordered" evidence="1">
    <location>
        <begin position="227"/>
        <end position="279"/>
    </location>
</feature>
<evidence type="ECO:0000256" key="1">
    <source>
        <dbReference type="SAM" id="MobiDB-lite"/>
    </source>
</evidence>
<feature type="region of interest" description="Disordered" evidence="1">
    <location>
        <begin position="76"/>
        <end position="113"/>
    </location>
</feature>
<protein>
    <submittedName>
        <fullName evidence="2">DUF4226 domain-containing protein</fullName>
    </submittedName>
</protein>
<reference evidence="2 3" key="1">
    <citation type="submission" date="2019-05" db="EMBL/GenBank/DDBJ databases">
        <title>Mycolicibacterium sphagni ENV482 genome assembly.</title>
        <authorList>
            <person name="Chen W."/>
            <person name="Faulkner N.W."/>
            <person name="Hyman M.R."/>
        </authorList>
    </citation>
    <scope>NUCLEOTIDE SEQUENCE [LARGE SCALE GENOMIC DNA]</scope>
    <source>
        <strain evidence="2 3">ENV482</strain>
    </source>
</reference>
<evidence type="ECO:0000313" key="2">
    <source>
        <dbReference type="EMBL" id="NTY62517.1"/>
    </source>
</evidence>
<dbReference type="Pfam" id="PF10774">
    <property type="entry name" value="DUF4226"/>
    <property type="match status" value="1"/>
</dbReference>
<gene>
    <name evidence="2" type="ORF">FEG63_23550</name>
</gene>
<proteinExistence type="predicted"/>
<dbReference type="Proteomes" id="UP000708347">
    <property type="component" value="Unassembled WGS sequence"/>
</dbReference>
<dbReference type="InterPro" id="IPR019710">
    <property type="entry name" value="DUF4226"/>
</dbReference>